<accession>A0ABW3U120</accession>
<dbReference type="EMBL" id="JBHTLT010000127">
    <property type="protein sequence ID" value="MFD1206670.1"/>
    <property type="molecule type" value="Genomic_DNA"/>
</dbReference>
<reference evidence="2" key="1">
    <citation type="journal article" date="2019" name="Int. J. Syst. Evol. Microbiol.">
        <title>The Global Catalogue of Microorganisms (GCM) 10K type strain sequencing project: providing services to taxonomists for standard genome sequencing and annotation.</title>
        <authorList>
            <consortium name="The Broad Institute Genomics Platform"/>
            <consortium name="The Broad Institute Genome Sequencing Center for Infectious Disease"/>
            <person name="Wu L."/>
            <person name="Ma J."/>
        </authorList>
    </citation>
    <scope>NUCLEOTIDE SEQUENCE [LARGE SCALE GENOMIC DNA]</scope>
    <source>
        <strain evidence="2">CCUG 53915</strain>
    </source>
</reference>
<comment type="caution">
    <text evidence="1">The sequence shown here is derived from an EMBL/GenBank/DDBJ whole genome shotgun (WGS) entry which is preliminary data.</text>
</comment>
<dbReference type="Proteomes" id="UP001597231">
    <property type="component" value="Unassembled WGS sequence"/>
</dbReference>
<evidence type="ECO:0000313" key="2">
    <source>
        <dbReference type="Proteomes" id="UP001597231"/>
    </source>
</evidence>
<organism evidence="1 2">
    <name type="scientific">Sporosarcina contaminans</name>
    <dbReference type="NCBI Taxonomy" id="633403"/>
    <lineage>
        <taxon>Bacteria</taxon>
        <taxon>Bacillati</taxon>
        <taxon>Bacillota</taxon>
        <taxon>Bacilli</taxon>
        <taxon>Bacillales</taxon>
        <taxon>Caryophanaceae</taxon>
        <taxon>Sporosarcina</taxon>
    </lineage>
</organism>
<evidence type="ECO:0000313" key="1">
    <source>
        <dbReference type="EMBL" id="MFD1206670.1"/>
    </source>
</evidence>
<keyword evidence="2" id="KW-1185">Reference proteome</keyword>
<proteinExistence type="predicted"/>
<name>A0ABW3U120_9BACL</name>
<sequence length="47" mass="5342">MPNWIQSGSIYYVQPTRKYTHAELQADLDKLYAKLAAAKLKQKGMTA</sequence>
<protein>
    <submittedName>
        <fullName evidence="1">Uncharacterized protein</fullName>
    </submittedName>
</protein>
<dbReference type="RefSeq" id="WP_381482274.1">
    <property type="nucleotide sequence ID" value="NZ_JBHTLT010000127.1"/>
</dbReference>
<gene>
    <name evidence="1" type="ORF">ACFQ38_16355</name>
</gene>